<organism evidence="1 2">
    <name type="scientific">Hyalomma asiaticum</name>
    <name type="common">Tick</name>
    <dbReference type="NCBI Taxonomy" id="266040"/>
    <lineage>
        <taxon>Eukaryota</taxon>
        <taxon>Metazoa</taxon>
        <taxon>Ecdysozoa</taxon>
        <taxon>Arthropoda</taxon>
        <taxon>Chelicerata</taxon>
        <taxon>Arachnida</taxon>
        <taxon>Acari</taxon>
        <taxon>Parasitiformes</taxon>
        <taxon>Ixodida</taxon>
        <taxon>Ixodoidea</taxon>
        <taxon>Ixodidae</taxon>
        <taxon>Hyalomminae</taxon>
        <taxon>Hyalomma</taxon>
    </lineage>
</organism>
<evidence type="ECO:0000313" key="1">
    <source>
        <dbReference type="EMBL" id="KAH6930550.1"/>
    </source>
</evidence>
<dbReference type="EMBL" id="CM023485">
    <property type="protein sequence ID" value="KAH6930550.1"/>
    <property type="molecule type" value="Genomic_DNA"/>
</dbReference>
<gene>
    <name evidence="1" type="ORF">HPB50_014677</name>
</gene>
<keyword evidence="2" id="KW-1185">Reference proteome</keyword>
<sequence>MWLEAPGPVGEGIRRACSLHFGESAFRHDADTRCAAKRIRLRPDSVPQASASSAEVERSVTNAVTPVTPVGHAGHKQLTGADGPT</sequence>
<reference evidence="1" key="1">
    <citation type="submission" date="2020-05" db="EMBL/GenBank/DDBJ databases">
        <title>Large-scale comparative analyses of tick genomes elucidate their genetic diversity and vector capacities.</title>
        <authorList>
            <person name="Jia N."/>
            <person name="Wang J."/>
            <person name="Shi W."/>
            <person name="Du L."/>
            <person name="Sun Y."/>
            <person name="Zhan W."/>
            <person name="Jiang J."/>
            <person name="Wang Q."/>
            <person name="Zhang B."/>
            <person name="Ji P."/>
            <person name="Sakyi L.B."/>
            <person name="Cui X."/>
            <person name="Yuan T."/>
            <person name="Jiang B."/>
            <person name="Yang W."/>
            <person name="Lam T.T.-Y."/>
            <person name="Chang Q."/>
            <person name="Ding S."/>
            <person name="Wang X."/>
            <person name="Zhu J."/>
            <person name="Ruan X."/>
            <person name="Zhao L."/>
            <person name="Wei J."/>
            <person name="Que T."/>
            <person name="Du C."/>
            <person name="Cheng J."/>
            <person name="Dai P."/>
            <person name="Han X."/>
            <person name="Huang E."/>
            <person name="Gao Y."/>
            <person name="Liu J."/>
            <person name="Shao H."/>
            <person name="Ye R."/>
            <person name="Li L."/>
            <person name="Wei W."/>
            <person name="Wang X."/>
            <person name="Wang C."/>
            <person name="Yang T."/>
            <person name="Huo Q."/>
            <person name="Li W."/>
            <person name="Guo W."/>
            <person name="Chen H."/>
            <person name="Zhou L."/>
            <person name="Ni X."/>
            <person name="Tian J."/>
            <person name="Zhou Y."/>
            <person name="Sheng Y."/>
            <person name="Liu T."/>
            <person name="Pan Y."/>
            <person name="Xia L."/>
            <person name="Li J."/>
            <person name="Zhao F."/>
            <person name="Cao W."/>
        </authorList>
    </citation>
    <scope>NUCLEOTIDE SEQUENCE</scope>
    <source>
        <strain evidence="1">Hyas-2018</strain>
    </source>
</reference>
<evidence type="ECO:0000313" key="2">
    <source>
        <dbReference type="Proteomes" id="UP000821845"/>
    </source>
</evidence>
<accession>A0ACB7S743</accession>
<dbReference type="Proteomes" id="UP000821845">
    <property type="component" value="Chromosome 5"/>
</dbReference>
<protein>
    <submittedName>
        <fullName evidence="1">Uncharacterized protein</fullName>
    </submittedName>
</protein>
<comment type="caution">
    <text evidence="1">The sequence shown here is derived from an EMBL/GenBank/DDBJ whole genome shotgun (WGS) entry which is preliminary data.</text>
</comment>
<name>A0ACB7S743_HYAAI</name>
<proteinExistence type="predicted"/>